<comment type="caution">
    <text evidence="4">The sequence shown here is derived from an EMBL/GenBank/DDBJ whole genome shotgun (WGS) entry which is preliminary data.</text>
</comment>
<name>A0A8B6HTJ3_MYTGA</name>
<evidence type="ECO:0000259" key="3">
    <source>
        <dbReference type="Pfam" id="PF25272"/>
    </source>
</evidence>
<evidence type="ECO:0000256" key="1">
    <source>
        <dbReference type="SAM" id="SignalP"/>
    </source>
</evidence>
<feature type="domain" description="Vitelline envelope sperm lysin receptor C-terminal" evidence="3">
    <location>
        <begin position="44"/>
        <end position="222"/>
    </location>
</feature>
<feature type="chain" id="PRO_5032677317" description="Reverse transcriptase domain-containing protein" evidence="1">
    <location>
        <begin position="22"/>
        <end position="423"/>
    </location>
</feature>
<evidence type="ECO:0008006" key="6">
    <source>
        <dbReference type="Google" id="ProtNLM"/>
    </source>
</evidence>
<dbReference type="Pfam" id="PF25272">
    <property type="entry name" value="VERL_C"/>
    <property type="match status" value="1"/>
</dbReference>
<keyword evidence="1" id="KW-0732">Signal</keyword>
<feature type="signal peptide" evidence="1">
    <location>
        <begin position="1"/>
        <end position="21"/>
    </location>
</feature>
<feature type="domain" description="Reverse transcriptase" evidence="2">
    <location>
        <begin position="235"/>
        <end position="346"/>
    </location>
</feature>
<evidence type="ECO:0000259" key="2">
    <source>
        <dbReference type="Pfam" id="PF00078"/>
    </source>
</evidence>
<dbReference type="Pfam" id="PF00078">
    <property type="entry name" value="RVT_1"/>
    <property type="match status" value="1"/>
</dbReference>
<keyword evidence="5" id="KW-1185">Reference proteome</keyword>
<dbReference type="EMBL" id="UYJE01010536">
    <property type="protein sequence ID" value="VDI84034.1"/>
    <property type="molecule type" value="Genomic_DNA"/>
</dbReference>
<organism evidence="4 5">
    <name type="scientific">Mytilus galloprovincialis</name>
    <name type="common">Mediterranean mussel</name>
    <dbReference type="NCBI Taxonomy" id="29158"/>
    <lineage>
        <taxon>Eukaryota</taxon>
        <taxon>Metazoa</taxon>
        <taxon>Spiralia</taxon>
        <taxon>Lophotrochozoa</taxon>
        <taxon>Mollusca</taxon>
        <taxon>Bivalvia</taxon>
        <taxon>Autobranchia</taxon>
        <taxon>Pteriomorphia</taxon>
        <taxon>Mytilida</taxon>
        <taxon>Mytiloidea</taxon>
        <taxon>Mytilidae</taxon>
        <taxon>Mytilinae</taxon>
        <taxon>Mytilus</taxon>
    </lineage>
</organism>
<dbReference type="AlphaFoldDB" id="A0A8B6HTJ3"/>
<dbReference type="InterPro" id="IPR000477">
    <property type="entry name" value="RT_dom"/>
</dbReference>
<dbReference type="OrthoDB" id="6050055at2759"/>
<evidence type="ECO:0000313" key="5">
    <source>
        <dbReference type="Proteomes" id="UP000596742"/>
    </source>
</evidence>
<reference evidence="4" key="1">
    <citation type="submission" date="2018-11" db="EMBL/GenBank/DDBJ databases">
        <authorList>
            <person name="Alioto T."/>
            <person name="Alioto T."/>
        </authorList>
    </citation>
    <scope>NUCLEOTIDE SEQUENCE</scope>
</reference>
<dbReference type="InterPro" id="IPR057371">
    <property type="entry name" value="VERL_C"/>
</dbReference>
<dbReference type="Proteomes" id="UP000596742">
    <property type="component" value="Unassembled WGS sequence"/>
</dbReference>
<evidence type="ECO:0000313" key="4">
    <source>
        <dbReference type="EMBL" id="VDI84034.1"/>
    </source>
</evidence>
<protein>
    <recommendedName>
        <fullName evidence="6">Reverse transcriptase domain-containing protein</fullName>
    </recommendedName>
</protein>
<gene>
    <name evidence="4" type="ORF">MGAL_10B085136</name>
</gene>
<sequence>MPFSTLMCVLFVFFIRSQIESLPQGIVVDFDIECGESTNDTANITFLTDVDYITPVALCNGTEVILTPIDDFRSTINASYPGGSDVGCIFLRTYGPGIDVYSVNIEVAHNVNGTLIQNADDVYSLTCSFGDEIDGHADARKMIHFPPKALTDIKSRNITTNLTLDVVDYGGVSLTGKLIPLGKNIRLKAEILATSNETSFRAFSCQAISYDGIETFDILIGGKKDNISNIQRLLQKGFTQGEIQTEAKENGNPLIIALTDAKSAFDVVWHDGLLREMNKVGLCGDNLFFLKDWYKGLNSNIKWLGQTSRTFLESQGVRQGGVWSPTAYKIFIKTPFSLHSKFIVSVLILVQYINANDINALKLIDTQEYALNTPNKKNLTSFVKFIVRNNEFQINEQLYKQNIGATIGGIFQQIAQIICLSYH</sequence>
<proteinExistence type="predicted"/>
<accession>A0A8B6HTJ3</accession>